<evidence type="ECO:0000313" key="1">
    <source>
        <dbReference type="EMBL" id="RHN47368.1"/>
    </source>
</evidence>
<dbReference type="EMBL" id="PSQE01000007">
    <property type="protein sequence ID" value="RHN47368.1"/>
    <property type="molecule type" value="Genomic_DNA"/>
</dbReference>
<dbReference type="Gramene" id="rna41960">
    <property type="protein sequence ID" value="RHN47368.1"/>
    <property type="gene ID" value="gene41960"/>
</dbReference>
<comment type="caution">
    <text evidence="1">The sequence shown here is derived from an EMBL/GenBank/DDBJ whole genome shotgun (WGS) entry which is preliminary data.</text>
</comment>
<sequence>MLIFISIHVDMANVHRNFPSTIQIGFALLALLFSNNAKTIAARFVPSITPQANEHSLQSPTCVKLGCTKNQQNNLDPSLTHKVDHFLQPSNVYRIFRLSPGGPDRHHN</sequence>
<accession>A0A396H3K2</accession>
<name>A0A396H3K2_MEDTR</name>
<dbReference type="Proteomes" id="UP000265566">
    <property type="component" value="Chromosome 7"/>
</dbReference>
<dbReference type="AlphaFoldDB" id="A0A396H3K2"/>
<organism evidence="1">
    <name type="scientific">Medicago truncatula</name>
    <name type="common">Barrel medic</name>
    <name type="synonym">Medicago tribuloides</name>
    <dbReference type="NCBI Taxonomy" id="3880"/>
    <lineage>
        <taxon>Eukaryota</taxon>
        <taxon>Viridiplantae</taxon>
        <taxon>Streptophyta</taxon>
        <taxon>Embryophyta</taxon>
        <taxon>Tracheophyta</taxon>
        <taxon>Spermatophyta</taxon>
        <taxon>Magnoliopsida</taxon>
        <taxon>eudicotyledons</taxon>
        <taxon>Gunneridae</taxon>
        <taxon>Pentapetalae</taxon>
        <taxon>rosids</taxon>
        <taxon>fabids</taxon>
        <taxon>Fabales</taxon>
        <taxon>Fabaceae</taxon>
        <taxon>Papilionoideae</taxon>
        <taxon>50 kb inversion clade</taxon>
        <taxon>NPAAA clade</taxon>
        <taxon>Hologalegina</taxon>
        <taxon>IRL clade</taxon>
        <taxon>Trifolieae</taxon>
        <taxon>Medicago</taxon>
    </lineage>
</organism>
<gene>
    <name evidence="1" type="ORF">MtrunA17_Chr7g0252241</name>
</gene>
<reference evidence="1" key="1">
    <citation type="journal article" date="2018" name="Nat. Plants">
        <title>Whole-genome landscape of Medicago truncatula symbiotic genes.</title>
        <authorList>
            <person name="Pecrix Y."/>
            <person name="Gamas P."/>
            <person name="Carrere S."/>
        </authorList>
    </citation>
    <scope>NUCLEOTIDE SEQUENCE</scope>
    <source>
        <tissue evidence="1">Leaves</tissue>
    </source>
</reference>
<proteinExistence type="predicted"/>
<protein>
    <submittedName>
        <fullName evidence="1">Uncharacterized protein</fullName>
    </submittedName>
</protein>